<sequence>MTHQPPQMPQPGQGAPQPPYPGAPVPPQNGATPPYGATPQQHGPTPPVGLPNYGGGSFAPQPPAPPKRRTGLIVTVVLVVVVLLAGGGFLLFSNLGGGDDTEARQGQEQGQEREPGQEKDQGQGQDKGQGQDAPKGVKLTTPKVVKSTPAELRYDAKATAEMYPPEKRDPSLYPEFKGLPQVDSAYHPKNNPSVTLGVHTAAGTVSNPAQRVQAAFAPNDMAVAPKDFDLQDPDAKGAVLRCGISKGDGFYVPLCVWADSTSVGDVIGVGDASSRSLKKVDLKTLAQQTSDLRKAMRSGSAG</sequence>
<keyword evidence="4" id="KW-1185">Reference proteome</keyword>
<evidence type="ECO:0000256" key="1">
    <source>
        <dbReference type="SAM" id="MobiDB-lite"/>
    </source>
</evidence>
<feature type="region of interest" description="Disordered" evidence="1">
    <location>
        <begin position="96"/>
        <end position="141"/>
    </location>
</feature>
<keyword evidence="2" id="KW-0472">Membrane</keyword>
<dbReference type="Proteomes" id="UP000308697">
    <property type="component" value="Unassembled WGS sequence"/>
</dbReference>
<evidence type="ECO:0000256" key="2">
    <source>
        <dbReference type="SAM" id="Phobius"/>
    </source>
</evidence>
<organism evidence="3 4">
    <name type="scientific">Streptomyces piniterrae</name>
    <dbReference type="NCBI Taxonomy" id="2571125"/>
    <lineage>
        <taxon>Bacteria</taxon>
        <taxon>Bacillati</taxon>
        <taxon>Actinomycetota</taxon>
        <taxon>Actinomycetes</taxon>
        <taxon>Kitasatosporales</taxon>
        <taxon>Streptomycetaceae</taxon>
        <taxon>Streptomyces</taxon>
    </lineage>
</organism>
<dbReference type="EMBL" id="SUMB01000002">
    <property type="protein sequence ID" value="TJZ57284.1"/>
    <property type="molecule type" value="Genomic_DNA"/>
</dbReference>
<name>A0A4U0P3P5_9ACTN</name>
<accession>A0A4U0P3P5</accession>
<feature type="compositionally biased region" description="Basic and acidic residues" evidence="1">
    <location>
        <begin position="101"/>
        <end position="121"/>
    </location>
</feature>
<keyword evidence="2" id="KW-0812">Transmembrane</keyword>
<evidence type="ECO:0000313" key="3">
    <source>
        <dbReference type="EMBL" id="TJZ57284.1"/>
    </source>
</evidence>
<dbReference type="AlphaFoldDB" id="A0A4U0P3P5"/>
<comment type="caution">
    <text evidence="3">The sequence shown here is derived from an EMBL/GenBank/DDBJ whole genome shotgun (WGS) entry which is preliminary data.</text>
</comment>
<dbReference type="OrthoDB" id="4238068at2"/>
<feature type="compositionally biased region" description="Pro residues" evidence="1">
    <location>
        <begin position="16"/>
        <end position="27"/>
    </location>
</feature>
<feature type="transmembrane region" description="Helical" evidence="2">
    <location>
        <begin position="71"/>
        <end position="92"/>
    </location>
</feature>
<reference evidence="3 4" key="1">
    <citation type="submission" date="2019-04" db="EMBL/GenBank/DDBJ databases">
        <title>Streptomyces piniterrae sp. nov., a heliquinomycin-producing actinomycete isolated from rhizosphere soil of Pinus yunnanensis.</title>
        <authorList>
            <person name="Zhuang X."/>
            <person name="Zhao J."/>
        </authorList>
    </citation>
    <scope>NUCLEOTIDE SEQUENCE [LARGE SCALE GENOMIC DNA]</scope>
    <source>
        <strain evidence="4">jys28</strain>
    </source>
</reference>
<feature type="compositionally biased region" description="Low complexity" evidence="1">
    <location>
        <begin position="122"/>
        <end position="136"/>
    </location>
</feature>
<keyword evidence="2" id="KW-1133">Transmembrane helix</keyword>
<proteinExistence type="predicted"/>
<dbReference type="RefSeq" id="WP_136738902.1">
    <property type="nucleotide sequence ID" value="NZ_SUMB01000002.1"/>
</dbReference>
<protein>
    <submittedName>
        <fullName evidence="3">Uncharacterized protein</fullName>
    </submittedName>
</protein>
<feature type="region of interest" description="Disordered" evidence="1">
    <location>
        <begin position="1"/>
        <end position="65"/>
    </location>
</feature>
<evidence type="ECO:0000313" key="4">
    <source>
        <dbReference type="Proteomes" id="UP000308697"/>
    </source>
</evidence>
<gene>
    <name evidence="3" type="ORF">FCH28_07585</name>
</gene>